<protein>
    <recommendedName>
        <fullName evidence="2">Phosducin domain-containing protein</fullName>
    </recommendedName>
</protein>
<evidence type="ECO:0000313" key="3">
    <source>
        <dbReference type="EMBL" id="KAJ8893796.1"/>
    </source>
</evidence>
<dbReference type="InterPro" id="IPR024253">
    <property type="entry name" value="Phosducin_thioredoxin-like_dom"/>
</dbReference>
<gene>
    <name evidence="3" type="ORF">PR048_006397</name>
</gene>
<evidence type="ECO:0000256" key="1">
    <source>
        <dbReference type="ARBA" id="ARBA00009686"/>
    </source>
</evidence>
<dbReference type="InterPro" id="IPR051498">
    <property type="entry name" value="Phosducin-like_chap/apop_reg"/>
</dbReference>
<dbReference type="PANTHER" id="PTHR45809:SF3">
    <property type="entry name" value="VIRAL IAP-ASSOCIATED FACTOR HOMOLOG"/>
    <property type="match status" value="1"/>
</dbReference>
<dbReference type="Gene3D" id="3.40.30.10">
    <property type="entry name" value="Glutaredoxin"/>
    <property type="match status" value="1"/>
</dbReference>
<proteinExistence type="inferred from homology"/>
<accession>A0ABQ9IBW5</accession>
<evidence type="ECO:0000313" key="4">
    <source>
        <dbReference type="Proteomes" id="UP001159363"/>
    </source>
</evidence>
<dbReference type="Pfam" id="PF02114">
    <property type="entry name" value="Phosducin"/>
    <property type="match status" value="1"/>
</dbReference>
<organism evidence="3 4">
    <name type="scientific">Dryococelus australis</name>
    <dbReference type="NCBI Taxonomy" id="614101"/>
    <lineage>
        <taxon>Eukaryota</taxon>
        <taxon>Metazoa</taxon>
        <taxon>Ecdysozoa</taxon>
        <taxon>Arthropoda</taxon>
        <taxon>Hexapoda</taxon>
        <taxon>Insecta</taxon>
        <taxon>Pterygota</taxon>
        <taxon>Neoptera</taxon>
        <taxon>Polyneoptera</taxon>
        <taxon>Phasmatodea</taxon>
        <taxon>Verophasmatodea</taxon>
        <taxon>Anareolatae</taxon>
        <taxon>Phasmatidae</taxon>
        <taxon>Eurycanthinae</taxon>
        <taxon>Dryococelus</taxon>
    </lineage>
</organism>
<sequence>MVFEIDLRQNSSDATEWLLILGRHKDTGQKNKETEVCRPSLVENILNSVQVVHVVKNNFERFQLNWMLFVGVILLVGEKQLEEMTMDELDELEDEEDERVLLEYRQRRINEMKAAVERARYGEVNDIRAEDYVEQVNNAGEGVWVVLHLYKSGIPQCALINQHLSILARKFPATKFLRSISATCIPNYPDKNLPTIFVYFEGNMKKQFIGPHELRGTSLSCEELEWMLGQAGAVQTQLEEDPRPKVRDVLFSRLNAGKNDLSDDNDWHL</sequence>
<comment type="similarity">
    <text evidence="1">Belongs to the phosducin family.</text>
</comment>
<dbReference type="PANTHER" id="PTHR45809">
    <property type="entry name" value="VIRAL IAP-ASSOCIATED FACTOR HOMOLOG"/>
    <property type="match status" value="1"/>
</dbReference>
<dbReference type="EMBL" id="JARBHB010000002">
    <property type="protein sequence ID" value="KAJ8893796.1"/>
    <property type="molecule type" value="Genomic_DNA"/>
</dbReference>
<feature type="domain" description="Phosducin" evidence="2">
    <location>
        <begin position="78"/>
        <end position="229"/>
    </location>
</feature>
<dbReference type="Proteomes" id="UP001159363">
    <property type="component" value="Chromosome 2"/>
</dbReference>
<keyword evidence="4" id="KW-1185">Reference proteome</keyword>
<dbReference type="CDD" id="cd02988">
    <property type="entry name" value="Phd_like_VIAF"/>
    <property type="match status" value="1"/>
</dbReference>
<name>A0ABQ9IBW5_9NEOP</name>
<reference evidence="3 4" key="1">
    <citation type="submission" date="2023-02" db="EMBL/GenBank/DDBJ databases">
        <title>LHISI_Scaffold_Assembly.</title>
        <authorList>
            <person name="Stuart O.P."/>
            <person name="Cleave R."/>
            <person name="Magrath M.J.L."/>
            <person name="Mikheyev A.S."/>
        </authorList>
    </citation>
    <scope>NUCLEOTIDE SEQUENCE [LARGE SCALE GENOMIC DNA]</scope>
    <source>
        <strain evidence="3">Daus_M_001</strain>
        <tissue evidence="3">Leg muscle</tissue>
    </source>
</reference>
<comment type="caution">
    <text evidence="3">The sequence shown here is derived from an EMBL/GenBank/DDBJ whole genome shotgun (WGS) entry which is preliminary data.</text>
</comment>
<dbReference type="InterPro" id="IPR036249">
    <property type="entry name" value="Thioredoxin-like_sf"/>
</dbReference>
<dbReference type="SUPFAM" id="SSF52833">
    <property type="entry name" value="Thioredoxin-like"/>
    <property type="match status" value="1"/>
</dbReference>
<evidence type="ECO:0000259" key="2">
    <source>
        <dbReference type="Pfam" id="PF02114"/>
    </source>
</evidence>